<organism evidence="8">
    <name type="scientific">Darwinula stevensoni</name>
    <dbReference type="NCBI Taxonomy" id="69355"/>
    <lineage>
        <taxon>Eukaryota</taxon>
        <taxon>Metazoa</taxon>
        <taxon>Ecdysozoa</taxon>
        <taxon>Arthropoda</taxon>
        <taxon>Crustacea</taxon>
        <taxon>Oligostraca</taxon>
        <taxon>Ostracoda</taxon>
        <taxon>Podocopa</taxon>
        <taxon>Podocopida</taxon>
        <taxon>Darwinulocopina</taxon>
        <taxon>Darwinuloidea</taxon>
        <taxon>Darwinulidae</taxon>
        <taxon>Darwinula</taxon>
    </lineage>
</organism>
<evidence type="ECO:0000256" key="1">
    <source>
        <dbReference type="ARBA" id="ARBA00004496"/>
    </source>
</evidence>
<sequence>MRTSEGTEPTDRPPRLPTVSGDDPVRSTIARVRASGGAIMSVSLPGKEGRRSEYEKRGVPRRSHHPSDTSLGYEPEGDESPSPQMTETETPPYLKWAQGLHFLLNDSDGVDLFKTFLKSEDCLNILDFWFACEGLKKTGPDDPKVPQLIRVIYKRFIKTSEIQVSEVTRKELAARMAAKSDLDQFVFRAAQAEVESVMTSGLYPNFLKSDVYLSHVARIQCPENPPVSRVSASSEAIESDNCCDTSSSVDVLPTVPEETETLGLTPPPLPTRTSTLPLTKKTILATQSIREGYSLEYRPRHLVQGTLDRMHPYHATYSSNANVSRQDSEVQSFSSGTHTDDTLSLTDSSSIDGTLGGRLTRRQIRRQQKQIHENAMQNKETPHNPFAFIPRTLRIAKEQTMNMSPEEFAAILIKKLDAVKKEQEAQERLGESFRRLQDDEALGEEERRRQHALAALPPFLLEAAMREKLSATSDSGQSILDDHVSRVWQETPSPGRSPPGGTASPPPPPLPARNKLPSGMLVDPAPPPPPHSGRPPTFIPHHHHHYPHHHRRKEKDLISTVSLDSGNATDLTGSQERLSLVPKIKTMSEYLYKSGPGAKPPSSSSSHGKRAPPECTDSGVSMVSDSAMPPSGGATTTTSFSVLPVSADEKVISWVLESEKYTGVKGEGGSERNSSTKHHSKSISPGPSRHRMGKESSSKEIKGKKGSGITSSSDIYTIVGYFYCDEPVPYRHRLPGKHVTLRQFKEILPRKGPHRFFFKRDDEEFGAGAIQEEISDDNEVLPLWEGKIFATVRPME</sequence>
<feature type="region of interest" description="Disordered" evidence="5">
    <location>
        <begin position="1"/>
        <end position="89"/>
    </location>
</feature>
<dbReference type="GO" id="GO:0008013">
    <property type="term" value="F:beta-catenin binding"/>
    <property type="evidence" value="ECO:0007669"/>
    <property type="project" value="TreeGrafter"/>
</dbReference>
<dbReference type="EMBL" id="CAJPEV010002003">
    <property type="protein sequence ID" value="CAG0895268.1"/>
    <property type="molecule type" value="Genomic_DNA"/>
</dbReference>
<evidence type="ECO:0000256" key="3">
    <source>
        <dbReference type="ARBA" id="ARBA00022687"/>
    </source>
</evidence>
<evidence type="ECO:0000259" key="7">
    <source>
        <dbReference type="PROSITE" id="PS50841"/>
    </source>
</evidence>
<dbReference type="InterPro" id="IPR016137">
    <property type="entry name" value="RGS"/>
</dbReference>
<comment type="subcellular location">
    <subcellularLocation>
        <location evidence="1">Cytoplasm</location>
    </subcellularLocation>
</comment>
<dbReference type="SUPFAM" id="SSF48097">
    <property type="entry name" value="Regulator of G-protein signaling, RGS"/>
    <property type="match status" value="1"/>
</dbReference>
<dbReference type="PANTHER" id="PTHR46102">
    <property type="entry name" value="AXIN"/>
    <property type="match status" value="1"/>
</dbReference>
<dbReference type="PRINTS" id="PR01301">
    <property type="entry name" value="RGSPROTEIN"/>
</dbReference>
<evidence type="ECO:0000313" key="9">
    <source>
        <dbReference type="Proteomes" id="UP000677054"/>
    </source>
</evidence>
<dbReference type="SMART" id="SM00021">
    <property type="entry name" value="DAX"/>
    <property type="match status" value="1"/>
</dbReference>
<dbReference type="GO" id="GO:0005737">
    <property type="term" value="C:cytoplasm"/>
    <property type="evidence" value="ECO:0007669"/>
    <property type="project" value="UniProtKB-SubCell"/>
</dbReference>
<dbReference type="Gene3D" id="1.10.196.10">
    <property type="match status" value="1"/>
</dbReference>
<dbReference type="GO" id="GO:0060090">
    <property type="term" value="F:molecular adaptor activity"/>
    <property type="evidence" value="ECO:0007669"/>
    <property type="project" value="TreeGrafter"/>
</dbReference>
<feature type="compositionally biased region" description="Low complexity" evidence="5">
    <location>
        <begin position="334"/>
        <end position="353"/>
    </location>
</feature>
<feature type="compositionally biased region" description="Pro residues" evidence="5">
    <location>
        <begin position="524"/>
        <end position="533"/>
    </location>
</feature>
<dbReference type="Pfam" id="PF08833">
    <property type="entry name" value="Axin_b-cat_bind"/>
    <property type="match status" value="1"/>
</dbReference>
<dbReference type="SMART" id="SM00315">
    <property type="entry name" value="RGS"/>
    <property type="match status" value="1"/>
</dbReference>
<accession>A0A7R8XJZ4</accession>
<keyword evidence="9" id="KW-1185">Reference proteome</keyword>
<proteinExistence type="predicted"/>
<evidence type="ECO:0008006" key="10">
    <source>
        <dbReference type="Google" id="ProtNLM"/>
    </source>
</evidence>
<feature type="compositionally biased region" description="Low complexity" evidence="5">
    <location>
        <begin position="491"/>
        <end position="503"/>
    </location>
</feature>
<dbReference type="Proteomes" id="UP000677054">
    <property type="component" value="Unassembled WGS sequence"/>
</dbReference>
<feature type="compositionally biased region" description="Polar residues" evidence="5">
    <location>
        <begin position="321"/>
        <end position="333"/>
    </location>
</feature>
<dbReference type="GO" id="GO:0005634">
    <property type="term" value="C:nucleus"/>
    <property type="evidence" value="ECO:0007669"/>
    <property type="project" value="TreeGrafter"/>
</dbReference>
<dbReference type="GO" id="GO:0030877">
    <property type="term" value="C:beta-catenin destruction complex"/>
    <property type="evidence" value="ECO:0007669"/>
    <property type="project" value="TreeGrafter"/>
</dbReference>
<feature type="region of interest" description="Disordered" evidence="5">
    <location>
        <begin position="592"/>
        <end position="639"/>
    </location>
</feature>
<dbReference type="SUPFAM" id="SSF54236">
    <property type="entry name" value="Ubiquitin-like"/>
    <property type="match status" value="1"/>
</dbReference>
<protein>
    <recommendedName>
        <fullName evidence="10">Axin</fullName>
    </recommendedName>
</protein>
<dbReference type="Pfam" id="PF00615">
    <property type="entry name" value="RGS"/>
    <property type="match status" value="1"/>
</dbReference>
<dbReference type="GO" id="GO:0016055">
    <property type="term" value="P:Wnt signaling pathway"/>
    <property type="evidence" value="ECO:0007669"/>
    <property type="project" value="UniProtKB-KW"/>
</dbReference>
<evidence type="ECO:0000259" key="6">
    <source>
        <dbReference type="PROSITE" id="PS50132"/>
    </source>
</evidence>
<feature type="domain" description="DIX" evidence="7">
    <location>
        <begin position="714"/>
        <end position="796"/>
    </location>
</feature>
<dbReference type="GO" id="GO:0031625">
    <property type="term" value="F:ubiquitin protein ligase binding"/>
    <property type="evidence" value="ECO:0007669"/>
    <property type="project" value="TreeGrafter"/>
</dbReference>
<dbReference type="PROSITE" id="PS50841">
    <property type="entry name" value="DIX"/>
    <property type="match status" value="1"/>
</dbReference>
<dbReference type="OrthoDB" id="10007451at2759"/>
<feature type="compositionally biased region" description="Basic and acidic residues" evidence="5">
    <location>
        <begin position="693"/>
        <end position="703"/>
    </location>
</feature>
<reference evidence="8" key="1">
    <citation type="submission" date="2020-11" db="EMBL/GenBank/DDBJ databases">
        <authorList>
            <person name="Tran Van P."/>
        </authorList>
    </citation>
    <scope>NUCLEOTIDE SEQUENCE</scope>
</reference>
<feature type="region of interest" description="Disordered" evidence="5">
    <location>
        <begin position="321"/>
        <end position="355"/>
    </location>
</feature>
<dbReference type="InterPro" id="IPR014936">
    <property type="entry name" value="Axin_b-cat-bd"/>
</dbReference>
<dbReference type="GO" id="GO:0090090">
    <property type="term" value="P:negative regulation of canonical Wnt signaling pathway"/>
    <property type="evidence" value="ECO:0007669"/>
    <property type="project" value="InterPro"/>
</dbReference>
<dbReference type="Gene3D" id="2.40.240.130">
    <property type="match status" value="1"/>
</dbReference>
<dbReference type="Gene3D" id="1.10.167.10">
    <property type="entry name" value="Regulator of G-protein Signalling 4, domain 2"/>
    <property type="match status" value="1"/>
</dbReference>
<dbReference type="EMBL" id="LR901520">
    <property type="protein sequence ID" value="CAD7248805.1"/>
    <property type="molecule type" value="Genomic_DNA"/>
</dbReference>
<feature type="domain" description="RGS" evidence="6">
    <location>
        <begin position="99"/>
        <end position="216"/>
    </location>
</feature>
<feature type="compositionally biased region" description="Basic and acidic residues" evidence="5">
    <location>
        <begin position="47"/>
        <end position="58"/>
    </location>
</feature>
<dbReference type="PROSITE" id="PS50132">
    <property type="entry name" value="RGS"/>
    <property type="match status" value="1"/>
</dbReference>
<evidence type="ECO:0000256" key="5">
    <source>
        <dbReference type="SAM" id="MobiDB-lite"/>
    </source>
</evidence>
<dbReference type="GO" id="GO:0048468">
    <property type="term" value="P:cell development"/>
    <property type="evidence" value="ECO:0007669"/>
    <property type="project" value="TreeGrafter"/>
</dbReference>
<dbReference type="AlphaFoldDB" id="A0A7R8XJZ4"/>
<name>A0A7R8XJZ4_9CRUS</name>
<dbReference type="InterPro" id="IPR029071">
    <property type="entry name" value="Ubiquitin-like_domsf"/>
</dbReference>
<dbReference type="InterPro" id="IPR044926">
    <property type="entry name" value="RGS_subdomain_2"/>
</dbReference>
<evidence type="ECO:0000256" key="2">
    <source>
        <dbReference type="ARBA" id="ARBA00022490"/>
    </source>
</evidence>
<keyword evidence="3 4" id="KW-0879">Wnt signaling pathway</keyword>
<dbReference type="GO" id="GO:0005886">
    <property type="term" value="C:plasma membrane"/>
    <property type="evidence" value="ECO:0007669"/>
    <property type="project" value="TreeGrafter"/>
</dbReference>
<dbReference type="InterPro" id="IPR024066">
    <property type="entry name" value="RGS_subdom1/3"/>
</dbReference>
<dbReference type="GO" id="GO:0019901">
    <property type="term" value="F:protein kinase binding"/>
    <property type="evidence" value="ECO:0007669"/>
    <property type="project" value="TreeGrafter"/>
</dbReference>
<feature type="region of interest" description="Disordered" evidence="5">
    <location>
        <begin position="663"/>
        <end position="709"/>
    </location>
</feature>
<dbReference type="InterPro" id="IPR001158">
    <property type="entry name" value="DIX"/>
</dbReference>
<gene>
    <name evidence="8" type="ORF">DSTB1V02_LOCUS8612</name>
</gene>
<feature type="compositionally biased region" description="Low complexity" evidence="5">
    <location>
        <begin position="593"/>
        <end position="606"/>
    </location>
</feature>
<feature type="compositionally biased region" description="Basic residues" evidence="5">
    <location>
        <begin position="540"/>
        <end position="553"/>
    </location>
</feature>
<dbReference type="PANTHER" id="PTHR46102:SF2">
    <property type="entry name" value="AXIN"/>
    <property type="match status" value="1"/>
</dbReference>
<dbReference type="InterPro" id="IPR043581">
    <property type="entry name" value="Axin-like"/>
</dbReference>
<dbReference type="Pfam" id="PF00778">
    <property type="entry name" value="DIX"/>
    <property type="match status" value="1"/>
</dbReference>
<evidence type="ECO:0000256" key="4">
    <source>
        <dbReference type="PROSITE-ProRule" id="PRU00069"/>
    </source>
</evidence>
<evidence type="ECO:0000313" key="8">
    <source>
        <dbReference type="EMBL" id="CAD7248805.1"/>
    </source>
</evidence>
<feature type="region of interest" description="Disordered" evidence="5">
    <location>
        <begin position="488"/>
        <end position="555"/>
    </location>
</feature>
<dbReference type="InterPro" id="IPR038207">
    <property type="entry name" value="DIX_dom_sf"/>
</dbReference>
<keyword evidence="2" id="KW-0963">Cytoplasm</keyword>
<dbReference type="GO" id="GO:0032436">
    <property type="term" value="P:positive regulation of proteasomal ubiquitin-dependent protein catabolic process"/>
    <property type="evidence" value="ECO:0007669"/>
    <property type="project" value="TreeGrafter"/>
</dbReference>
<dbReference type="InterPro" id="IPR036305">
    <property type="entry name" value="RGS_sf"/>
</dbReference>